<dbReference type="InterPro" id="IPR001841">
    <property type="entry name" value="Znf_RING"/>
</dbReference>
<feature type="chain" id="PRO_5043484228" description="RING-type domain-containing protein" evidence="6">
    <location>
        <begin position="16"/>
        <end position="133"/>
    </location>
</feature>
<protein>
    <recommendedName>
        <fullName evidence="7">RING-type domain-containing protein</fullName>
    </recommendedName>
</protein>
<dbReference type="InterPro" id="IPR051834">
    <property type="entry name" value="RING_finger_E3_ligase"/>
</dbReference>
<feature type="region of interest" description="Disordered" evidence="5">
    <location>
        <begin position="102"/>
        <end position="133"/>
    </location>
</feature>
<feature type="compositionally biased region" description="Polar residues" evidence="5">
    <location>
        <begin position="118"/>
        <end position="127"/>
    </location>
</feature>
<dbReference type="GO" id="GO:0005634">
    <property type="term" value="C:nucleus"/>
    <property type="evidence" value="ECO:0007669"/>
    <property type="project" value="TreeGrafter"/>
</dbReference>
<evidence type="ECO:0000256" key="5">
    <source>
        <dbReference type="SAM" id="MobiDB-lite"/>
    </source>
</evidence>
<name>A0AAV5DTZ4_ELECO</name>
<dbReference type="PROSITE" id="PS50089">
    <property type="entry name" value="ZF_RING_2"/>
    <property type="match status" value="1"/>
</dbReference>
<evidence type="ECO:0000256" key="4">
    <source>
        <dbReference type="PROSITE-ProRule" id="PRU00175"/>
    </source>
</evidence>
<dbReference type="Proteomes" id="UP001054889">
    <property type="component" value="Unassembled WGS sequence"/>
</dbReference>
<dbReference type="PANTHER" id="PTHR45931:SF23">
    <property type="entry name" value="OS12G0134500 PROTEIN"/>
    <property type="match status" value="1"/>
</dbReference>
<dbReference type="SMART" id="SM00184">
    <property type="entry name" value="RING"/>
    <property type="match status" value="1"/>
</dbReference>
<dbReference type="Gene3D" id="3.30.40.10">
    <property type="entry name" value="Zinc/RING finger domain, C3HC4 (zinc finger)"/>
    <property type="match status" value="1"/>
</dbReference>
<proteinExistence type="predicted"/>
<dbReference type="PANTHER" id="PTHR45931">
    <property type="entry name" value="SI:CH211-59O9.10"/>
    <property type="match status" value="1"/>
</dbReference>
<comment type="caution">
    <text evidence="8">The sequence shown here is derived from an EMBL/GenBank/DDBJ whole genome shotgun (WGS) entry which is preliminary data.</text>
</comment>
<keyword evidence="1" id="KW-0479">Metal-binding</keyword>
<dbReference type="Pfam" id="PF13639">
    <property type="entry name" value="zf-RING_2"/>
    <property type="match status" value="1"/>
</dbReference>
<reference evidence="8" key="1">
    <citation type="journal article" date="2018" name="DNA Res.">
        <title>Multiple hybrid de novo genome assembly of finger millet, an orphan allotetraploid crop.</title>
        <authorList>
            <person name="Hatakeyama M."/>
            <person name="Aluri S."/>
            <person name="Balachadran M.T."/>
            <person name="Sivarajan S.R."/>
            <person name="Patrignani A."/>
            <person name="Gruter S."/>
            <person name="Poveda L."/>
            <person name="Shimizu-Inatsugi R."/>
            <person name="Baeten J."/>
            <person name="Francoijs K.J."/>
            <person name="Nataraja K.N."/>
            <person name="Reddy Y.A.N."/>
            <person name="Phadnis S."/>
            <person name="Ravikumar R.L."/>
            <person name="Schlapbach R."/>
            <person name="Sreeman S.M."/>
            <person name="Shimizu K.K."/>
        </authorList>
    </citation>
    <scope>NUCLEOTIDE SEQUENCE</scope>
</reference>
<dbReference type="InterPro" id="IPR013083">
    <property type="entry name" value="Znf_RING/FYVE/PHD"/>
</dbReference>
<organism evidence="8 9">
    <name type="scientific">Eleusine coracana subsp. coracana</name>
    <dbReference type="NCBI Taxonomy" id="191504"/>
    <lineage>
        <taxon>Eukaryota</taxon>
        <taxon>Viridiplantae</taxon>
        <taxon>Streptophyta</taxon>
        <taxon>Embryophyta</taxon>
        <taxon>Tracheophyta</taxon>
        <taxon>Spermatophyta</taxon>
        <taxon>Magnoliopsida</taxon>
        <taxon>Liliopsida</taxon>
        <taxon>Poales</taxon>
        <taxon>Poaceae</taxon>
        <taxon>PACMAD clade</taxon>
        <taxon>Chloridoideae</taxon>
        <taxon>Cynodonteae</taxon>
        <taxon>Eleusininae</taxon>
        <taxon>Eleusine</taxon>
    </lineage>
</organism>
<keyword evidence="6" id="KW-0732">Signal</keyword>
<evidence type="ECO:0000259" key="7">
    <source>
        <dbReference type="PROSITE" id="PS50089"/>
    </source>
</evidence>
<evidence type="ECO:0000313" key="9">
    <source>
        <dbReference type="Proteomes" id="UP001054889"/>
    </source>
</evidence>
<dbReference type="GO" id="GO:0008270">
    <property type="term" value="F:zinc ion binding"/>
    <property type="evidence" value="ECO:0007669"/>
    <property type="project" value="UniProtKB-KW"/>
</dbReference>
<keyword evidence="2 4" id="KW-0863">Zinc-finger</keyword>
<feature type="signal peptide" evidence="6">
    <location>
        <begin position="1"/>
        <end position="15"/>
    </location>
</feature>
<dbReference type="EMBL" id="BQKI01000071">
    <property type="protein sequence ID" value="GJN13897.1"/>
    <property type="molecule type" value="Genomic_DNA"/>
</dbReference>
<evidence type="ECO:0000256" key="1">
    <source>
        <dbReference type="ARBA" id="ARBA00022723"/>
    </source>
</evidence>
<dbReference type="AlphaFoldDB" id="A0AAV5DTZ4"/>
<keyword evidence="9" id="KW-1185">Reference proteome</keyword>
<evidence type="ECO:0000313" key="8">
    <source>
        <dbReference type="EMBL" id="GJN13897.1"/>
    </source>
</evidence>
<dbReference type="SUPFAM" id="SSF57850">
    <property type="entry name" value="RING/U-box"/>
    <property type="match status" value="1"/>
</dbReference>
<accession>A0AAV5DTZ4</accession>
<evidence type="ECO:0000256" key="6">
    <source>
        <dbReference type="SAM" id="SignalP"/>
    </source>
</evidence>
<dbReference type="GO" id="GO:0006511">
    <property type="term" value="P:ubiquitin-dependent protein catabolic process"/>
    <property type="evidence" value="ECO:0007669"/>
    <property type="project" value="TreeGrafter"/>
</dbReference>
<evidence type="ECO:0000256" key="2">
    <source>
        <dbReference type="ARBA" id="ARBA00022771"/>
    </source>
</evidence>
<keyword evidence="3" id="KW-0862">Zinc</keyword>
<reference evidence="8" key="2">
    <citation type="submission" date="2021-12" db="EMBL/GenBank/DDBJ databases">
        <title>Resequencing data analysis of finger millet.</title>
        <authorList>
            <person name="Hatakeyama M."/>
            <person name="Aluri S."/>
            <person name="Balachadran M.T."/>
            <person name="Sivarajan S.R."/>
            <person name="Poveda L."/>
            <person name="Shimizu-Inatsugi R."/>
            <person name="Schlapbach R."/>
            <person name="Sreeman S.M."/>
            <person name="Shimizu K.K."/>
        </authorList>
    </citation>
    <scope>NUCLEOTIDE SEQUENCE</scope>
</reference>
<dbReference type="GO" id="GO:0061630">
    <property type="term" value="F:ubiquitin protein ligase activity"/>
    <property type="evidence" value="ECO:0007669"/>
    <property type="project" value="TreeGrafter"/>
</dbReference>
<evidence type="ECO:0000256" key="3">
    <source>
        <dbReference type="ARBA" id="ARBA00022833"/>
    </source>
</evidence>
<feature type="domain" description="RING-type" evidence="7">
    <location>
        <begin position="60"/>
        <end position="101"/>
    </location>
</feature>
<sequence>MLLLPLDTLLSAAAAANDDTGRRRRSNKRARVATSTEAAIQGLPEVTPGGGGAKLLQAECAMCLKDFDAEEKLRAMPCAHAFHEQCIFQWLRRNAACPLCRQQLPPTQDKDKDDDETAMSSAAQLSAGTRRDD</sequence>
<gene>
    <name evidence="8" type="primary">gb00653</name>
    <name evidence="8" type="ORF">PR202_gb00653</name>
</gene>